<dbReference type="Proteomes" id="UP000218505">
    <property type="component" value="Chromosome"/>
</dbReference>
<evidence type="ECO:0000313" key="2">
    <source>
        <dbReference type="Proteomes" id="UP000218505"/>
    </source>
</evidence>
<gene>
    <name evidence="1" type="ORF">CNX65_22580</name>
</gene>
<name>A0A290Z9P5_9PSEU</name>
<sequence length="159" mass="16751">MTPAWADRLLPADAALLARCFPGGRAGLSGSLLRSVRLDRVGPACSLRLDLPGDGPGATQAHLGMLAVADVELAGGALPQRVDVEITDLPGRRVAVVVAGGGLRLSLTCAEVLRFGRVSDHDTPPGAVDDGPHRFVGRLDQRLHRVVPGPEDENYHARF</sequence>
<evidence type="ECO:0000313" key="1">
    <source>
        <dbReference type="EMBL" id="ATE55728.1"/>
    </source>
</evidence>
<dbReference type="RefSeq" id="WP_096495559.1">
    <property type="nucleotide sequence ID" value="NZ_CP023445.1"/>
</dbReference>
<dbReference type="EMBL" id="CP023445">
    <property type="protein sequence ID" value="ATE55728.1"/>
    <property type="molecule type" value="Genomic_DNA"/>
</dbReference>
<proteinExistence type="predicted"/>
<keyword evidence="2" id="KW-1185">Reference proteome</keyword>
<dbReference type="AlphaFoldDB" id="A0A290Z9P5"/>
<reference evidence="1" key="1">
    <citation type="submission" date="2017-09" db="EMBL/GenBank/DDBJ databases">
        <title>Complete Genome Sequence of ansamitocin-producing Bacterium Actinosynnema pretiosum X47.</title>
        <authorList>
            <person name="Cao G."/>
            <person name="Zong G."/>
            <person name="Zhong C."/>
            <person name="Fu J."/>
        </authorList>
    </citation>
    <scope>NUCLEOTIDE SEQUENCE [LARGE SCALE GENOMIC DNA]</scope>
    <source>
        <strain evidence="1">X47</strain>
    </source>
</reference>
<protein>
    <submittedName>
        <fullName evidence="1">Uncharacterized protein</fullName>
    </submittedName>
</protein>
<dbReference type="KEGG" id="apre:CNX65_22580"/>
<accession>A0A290Z9P5</accession>
<organism evidence="1 2">
    <name type="scientific">Actinosynnema pretiosum</name>
    <dbReference type="NCBI Taxonomy" id="42197"/>
    <lineage>
        <taxon>Bacteria</taxon>
        <taxon>Bacillati</taxon>
        <taxon>Actinomycetota</taxon>
        <taxon>Actinomycetes</taxon>
        <taxon>Pseudonocardiales</taxon>
        <taxon>Pseudonocardiaceae</taxon>
        <taxon>Actinosynnema</taxon>
    </lineage>
</organism>